<dbReference type="EMBL" id="LDPZ01000014">
    <property type="protein sequence ID" value="KTQ96595.1"/>
    <property type="molecule type" value="Genomic_DNA"/>
</dbReference>
<dbReference type="Proteomes" id="UP000078272">
    <property type="component" value="Unassembled WGS sequence"/>
</dbReference>
<evidence type="ECO:0000256" key="1">
    <source>
        <dbReference type="ARBA" id="ARBA00008950"/>
    </source>
</evidence>
<comment type="similarity">
    <text evidence="1">Belongs to the metallophosphoesterase superfamily. YfcE family.</text>
</comment>
<gene>
    <name evidence="3" type="ORF">NS226_07310</name>
</gene>
<proteinExistence type="inferred from homology"/>
<dbReference type="PATRIC" id="fig|401562.3.peg.765"/>
<organism evidence="3 4">
    <name type="scientific">Aureimonas ureilytica</name>
    <dbReference type="NCBI Taxonomy" id="401562"/>
    <lineage>
        <taxon>Bacteria</taxon>
        <taxon>Pseudomonadati</taxon>
        <taxon>Pseudomonadota</taxon>
        <taxon>Alphaproteobacteria</taxon>
        <taxon>Hyphomicrobiales</taxon>
        <taxon>Aurantimonadaceae</taxon>
        <taxon>Aureimonas</taxon>
    </lineage>
</organism>
<protein>
    <submittedName>
        <fullName evidence="3">Metallophosphoesterase</fullName>
    </submittedName>
</protein>
<evidence type="ECO:0000259" key="2">
    <source>
        <dbReference type="Pfam" id="PF12850"/>
    </source>
</evidence>
<dbReference type="Pfam" id="PF12850">
    <property type="entry name" value="Metallophos_2"/>
    <property type="match status" value="1"/>
</dbReference>
<name>A0A175RB92_9HYPH</name>
<dbReference type="AlphaFoldDB" id="A0A175RB92"/>
<dbReference type="RefSeq" id="WP_058634420.1">
    <property type="nucleotide sequence ID" value="NZ_LDPZ01000014.1"/>
</dbReference>
<dbReference type="STRING" id="401562.NS365_13490"/>
<dbReference type="InterPro" id="IPR029052">
    <property type="entry name" value="Metallo-depent_PP-like"/>
</dbReference>
<evidence type="ECO:0000313" key="3">
    <source>
        <dbReference type="EMBL" id="KTQ96595.1"/>
    </source>
</evidence>
<dbReference type="Gene3D" id="3.60.21.10">
    <property type="match status" value="1"/>
</dbReference>
<comment type="caution">
    <text evidence="3">The sequence shown here is derived from an EMBL/GenBank/DDBJ whole genome shotgun (WGS) entry which is preliminary data.</text>
</comment>
<sequence>MIFFTADTHFSDPRILRLDKRPFPNLAAHDDALIEQWNAAVRPEDEVWHLGDFAKGTPDEKAALLARLNGRKHLVAGNNDDEATLSLTGWSSVSPYQELVVDGRKLVLCHYAFRTWNGSGKGALNLHGHSHGKLTPMSGQYDVGVDVFPFRPVTLGDILISRRRRKPETTSVGEL</sequence>
<dbReference type="InterPro" id="IPR024654">
    <property type="entry name" value="Calcineurin-like_PHP_lpxH"/>
</dbReference>
<evidence type="ECO:0000313" key="4">
    <source>
        <dbReference type="Proteomes" id="UP000078272"/>
    </source>
</evidence>
<dbReference type="SUPFAM" id="SSF56300">
    <property type="entry name" value="Metallo-dependent phosphatases"/>
    <property type="match status" value="1"/>
</dbReference>
<reference evidence="3 4" key="1">
    <citation type="journal article" date="2016" name="Front. Microbiol.">
        <title>Genomic Resource of Rice Seed Associated Bacteria.</title>
        <authorList>
            <person name="Midha S."/>
            <person name="Bansal K."/>
            <person name="Sharma S."/>
            <person name="Kumar N."/>
            <person name="Patil P.P."/>
            <person name="Chaudhry V."/>
            <person name="Patil P.B."/>
        </authorList>
    </citation>
    <scope>NUCLEOTIDE SEQUENCE [LARGE SCALE GENOMIC DNA]</scope>
    <source>
        <strain evidence="3 4">NS226</strain>
    </source>
</reference>
<accession>A0A175RB92</accession>
<feature type="domain" description="Calcineurin-like phosphoesterase" evidence="2">
    <location>
        <begin position="6"/>
        <end position="131"/>
    </location>
</feature>
<dbReference type="OrthoDB" id="5380073at2"/>